<dbReference type="GO" id="GO:0032389">
    <property type="term" value="C:MutLalpha complex"/>
    <property type="evidence" value="ECO:0007669"/>
    <property type="project" value="TreeGrafter"/>
</dbReference>
<feature type="region of interest" description="Disordered" evidence="3">
    <location>
        <begin position="1"/>
        <end position="20"/>
    </location>
</feature>
<dbReference type="InterPro" id="IPR042120">
    <property type="entry name" value="MutL_C_dimsub"/>
</dbReference>
<dbReference type="Gene3D" id="3.30.1370.100">
    <property type="entry name" value="MutL, C-terminal domain, regulatory subdomain"/>
    <property type="match status" value="1"/>
</dbReference>
<dbReference type="GO" id="GO:0030983">
    <property type="term" value="F:mismatched DNA binding"/>
    <property type="evidence" value="ECO:0007669"/>
    <property type="project" value="InterPro"/>
</dbReference>
<dbReference type="SUPFAM" id="SSF54211">
    <property type="entry name" value="Ribosomal protein S5 domain 2-like"/>
    <property type="match status" value="1"/>
</dbReference>
<proteinExistence type="inferred from homology"/>
<dbReference type="InterPro" id="IPR036890">
    <property type="entry name" value="HATPase_C_sf"/>
</dbReference>
<dbReference type="NCBIfam" id="TIGR00585">
    <property type="entry name" value="mutl"/>
    <property type="match status" value="1"/>
</dbReference>
<accession>A0A8K0GPP5</accession>
<dbReference type="PANTHER" id="PTHR10073">
    <property type="entry name" value="DNA MISMATCH REPAIR PROTEIN MLH, PMS, MUTL"/>
    <property type="match status" value="1"/>
</dbReference>
<dbReference type="InterPro" id="IPR014790">
    <property type="entry name" value="MutL_C"/>
</dbReference>
<keyword evidence="7" id="KW-1185">Reference proteome</keyword>
<dbReference type="InterPro" id="IPR042121">
    <property type="entry name" value="MutL_C_regsub"/>
</dbReference>
<comment type="caution">
    <text evidence="6">The sequence shown here is derived from an EMBL/GenBank/DDBJ whole genome shotgun (WGS) entry which is preliminary data.</text>
</comment>
<dbReference type="FunFam" id="3.30.565.10:FF:000014">
    <property type="entry name" value="Mismatch repair endonuclease pms1, putative"/>
    <property type="match status" value="1"/>
</dbReference>
<dbReference type="Proteomes" id="UP000801492">
    <property type="component" value="Unassembled WGS sequence"/>
</dbReference>
<sequence length="817" mass="92619">MQTPKMDSVSVTDPSTDNLDNTQVLLAEPDVIARINRNTVHRICSGQVVLSLAIAVKELVENAIDASATNIEVRLKEYGSELLEVSDNGSGVRKENFQSLTLKHYTSKLREFSDLECVETLGFRGEALSSLCALSNLTIVTRHSLAEYATKIQYDLNGKIINESPAAREQGTTVALENLFSTLPVRRKEFIKNLKREYSKMCQLLYAYCLVSIGIKFTCTNVSKAGSRSTVVATEGASSVRENIISIFGARQIPSLIEVEMIEPNEEILEEYKVKIVPGESYPFKFKLIISSAIHGNGRSTTDRQFFYINSRPCEPHKVIKLINEVYKQFNSNQYPFVFLNVNMERSLVDVNVTPDKRQIFFEKEKLLLVVLKSSLLEAFKNCPSTLKMQNLEIVNNQGNGSKDVHGMKRTLEGKDVKEENILNLFKKRLKHDNGSDIKQACLINNKNFNITMEKASMKEENLGKSSAEENLEKLILLAEKNCSSQVESDGNCKPERPKYVLPDNITKTAQEENVSGNIEQLDKDLDVLENIEDETLASFESKSNEEIKPDVTKVKQISHNEDITNPPKKSITVRSSMKYLQEALKRCHSKKNDDEVIKVHFRSEIIPAANKNAEQELQKQISKDMFSKMEIIGQFNLGFIITRLENDLFIIDQHATDEKYNFEQLQLNTVLENQVLVNPKSIELTAANEEILIENIETFRKNGFNFAINLNAPATKKVSLTAIPMSKNYIFGKDDIEEMLFMLREDANHAVCRPSRVRAMFASRACRKSVMVGCPLSQSDMRRLVDHMGQIDQPWNCPHGRPTMRHLVNLKLIQNR</sequence>
<dbReference type="InterPro" id="IPR002099">
    <property type="entry name" value="MutL/Mlh/PMS"/>
</dbReference>
<organism evidence="6 7">
    <name type="scientific">Ignelater luminosus</name>
    <name type="common">Cucubano</name>
    <name type="synonym">Pyrophorus luminosus</name>
    <dbReference type="NCBI Taxonomy" id="2038154"/>
    <lineage>
        <taxon>Eukaryota</taxon>
        <taxon>Metazoa</taxon>
        <taxon>Ecdysozoa</taxon>
        <taxon>Arthropoda</taxon>
        <taxon>Hexapoda</taxon>
        <taxon>Insecta</taxon>
        <taxon>Pterygota</taxon>
        <taxon>Neoptera</taxon>
        <taxon>Endopterygota</taxon>
        <taxon>Coleoptera</taxon>
        <taxon>Polyphaga</taxon>
        <taxon>Elateriformia</taxon>
        <taxon>Elateroidea</taxon>
        <taxon>Elateridae</taxon>
        <taxon>Agrypninae</taxon>
        <taxon>Pyrophorini</taxon>
        <taxon>Ignelater</taxon>
    </lineage>
</organism>
<feature type="domain" description="DNA mismatch repair protein S5" evidence="5">
    <location>
        <begin position="244"/>
        <end position="381"/>
    </location>
</feature>
<comment type="similarity">
    <text evidence="1">Belongs to the DNA mismatch repair MutL/HexB family.</text>
</comment>
<dbReference type="InterPro" id="IPR037198">
    <property type="entry name" value="MutL_C_sf"/>
</dbReference>
<dbReference type="FunFam" id="3.30.1370.100:FF:000001">
    <property type="entry name" value="Mismatch repair endonuclease pms1, putative"/>
    <property type="match status" value="1"/>
</dbReference>
<dbReference type="AlphaFoldDB" id="A0A8K0GPP5"/>
<reference evidence="6" key="1">
    <citation type="submission" date="2019-08" db="EMBL/GenBank/DDBJ databases">
        <title>The genome of the North American firefly Photinus pyralis.</title>
        <authorList>
            <consortium name="Photinus pyralis genome working group"/>
            <person name="Fallon T.R."/>
            <person name="Sander Lower S.E."/>
            <person name="Weng J.-K."/>
        </authorList>
    </citation>
    <scope>NUCLEOTIDE SEQUENCE</scope>
    <source>
        <strain evidence="6">TRF0915ILg1</strain>
        <tissue evidence="6">Whole body</tissue>
    </source>
</reference>
<feature type="domain" description="MutL C-terminal dimerisation" evidence="4">
    <location>
        <begin position="632"/>
        <end position="777"/>
    </location>
</feature>
<dbReference type="InterPro" id="IPR014762">
    <property type="entry name" value="DNA_mismatch_repair_CS"/>
</dbReference>
<dbReference type="PANTHER" id="PTHR10073:SF52">
    <property type="entry name" value="MISMATCH REPAIR ENDONUCLEASE PMS2"/>
    <property type="match status" value="1"/>
</dbReference>
<dbReference type="Gene3D" id="3.30.565.10">
    <property type="entry name" value="Histidine kinase-like ATPase, C-terminal domain"/>
    <property type="match status" value="1"/>
</dbReference>
<evidence type="ECO:0000313" key="6">
    <source>
        <dbReference type="EMBL" id="KAF2905218.1"/>
    </source>
</evidence>
<dbReference type="InterPro" id="IPR014721">
    <property type="entry name" value="Ribsml_uS5_D2-typ_fold_subgr"/>
</dbReference>
<dbReference type="SMART" id="SM00853">
    <property type="entry name" value="MutL_C"/>
    <property type="match status" value="1"/>
</dbReference>
<dbReference type="SMART" id="SM01340">
    <property type="entry name" value="DNA_mis_repair"/>
    <property type="match status" value="1"/>
</dbReference>
<dbReference type="PROSITE" id="PS00058">
    <property type="entry name" value="DNA_MISMATCH_REPAIR_1"/>
    <property type="match status" value="1"/>
</dbReference>
<evidence type="ECO:0000256" key="2">
    <source>
        <dbReference type="ARBA" id="ARBA00022763"/>
    </source>
</evidence>
<dbReference type="Pfam" id="PF08676">
    <property type="entry name" value="MutL_C"/>
    <property type="match status" value="1"/>
</dbReference>
<dbReference type="Pfam" id="PF01119">
    <property type="entry name" value="DNA_mis_repair"/>
    <property type="match status" value="1"/>
</dbReference>
<dbReference type="GO" id="GO:0005524">
    <property type="term" value="F:ATP binding"/>
    <property type="evidence" value="ECO:0007669"/>
    <property type="project" value="InterPro"/>
</dbReference>
<dbReference type="Gene3D" id="3.30.230.10">
    <property type="match status" value="1"/>
</dbReference>
<keyword evidence="2" id="KW-0227">DNA damage</keyword>
<dbReference type="Gene3D" id="3.30.1540.20">
    <property type="entry name" value="MutL, C-terminal domain, dimerisation subdomain"/>
    <property type="match status" value="1"/>
</dbReference>
<evidence type="ECO:0000259" key="4">
    <source>
        <dbReference type="SMART" id="SM00853"/>
    </source>
</evidence>
<dbReference type="CDD" id="cd16926">
    <property type="entry name" value="HATPase_MutL-MLH-PMS-like"/>
    <property type="match status" value="1"/>
</dbReference>
<dbReference type="GO" id="GO:0006298">
    <property type="term" value="P:mismatch repair"/>
    <property type="evidence" value="ECO:0007669"/>
    <property type="project" value="InterPro"/>
</dbReference>
<dbReference type="EMBL" id="VTPC01000584">
    <property type="protein sequence ID" value="KAF2905218.1"/>
    <property type="molecule type" value="Genomic_DNA"/>
</dbReference>
<evidence type="ECO:0000256" key="3">
    <source>
        <dbReference type="SAM" id="MobiDB-lite"/>
    </source>
</evidence>
<protein>
    <recommendedName>
        <fullName evidence="8">Mismatch repair endonuclease PMS2</fullName>
    </recommendedName>
</protein>
<evidence type="ECO:0000256" key="1">
    <source>
        <dbReference type="ARBA" id="ARBA00006082"/>
    </source>
</evidence>
<evidence type="ECO:0000313" key="7">
    <source>
        <dbReference type="Proteomes" id="UP000801492"/>
    </source>
</evidence>
<dbReference type="FunFam" id="3.30.230.10:FF:000032">
    <property type="entry name" value="mismatch repair endonuclease PMS2 isoform X2"/>
    <property type="match status" value="1"/>
</dbReference>
<dbReference type="InterPro" id="IPR020568">
    <property type="entry name" value="Ribosomal_Su5_D2-typ_SF"/>
</dbReference>
<dbReference type="SUPFAM" id="SSF55874">
    <property type="entry name" value="ATPase domain of HSP90 chaperone/DNA topoisomerase II/histidine kinase"/>
    <property type="match status" value="1"/>
</dbReference>
<dbReference type="GO" id="GO:0016887">
    <property type="term" value="F:ATP hydrolysis activity"/>
    <property type="evidence" value="ECO:0007669"/>
    <property type="project" value="InterPro"/>
</dbReference>
<evidence type="ECO:0008006" key="8">
    <source>
        <dbReference type="Google" id="ProtNLM"/>
    </source>
</evidence>
<dbReference type="GO" id="GO:0140664">
    <property type="term" value="F:ATP-dependent DNA damage sensor activity"/>
    <property type="evidence" value="ECO:0007669"/>
    <property type="project" value="InterPro"/>
</dbReference>
<dbReference type="CDD" id="cd03484">
    <property type="entry name" value="MutL_Trans_hPMS_2_like"/>
    <property type="match status" value="1"/>
</dbReference>
<evidence type="ECO:0000259" key="5">
    <source>
        <dbReference type="SMART" id="SM01340"/>
    </source>
</evidence>
<gene>
    <name evidence="6" type="ORF">ILUMI_00942</name>
</gene>
<dbReference type="InterPro" id="IPR013507">
    <property type="entry name" value="DNA_mismatch_S5_2-like"/>
</dbReference>
<dbReference type="InterPro" id="IPR038973">
    <property type="entry name" value="MutL/Mlh/Pms-like"/>
</dbReference>
<name>A0A8K0GPP5_IGNLU</name>
<dbReference type="OrthoDB" id="10254304at2759"/>
<dbReference type="SUPFAM" id="SSF118116">
    <property type="entry name" value="DNA mismatch repair protein MutL"/>
    <property type="match status" value="1"/>
</dbReference>
<dbReference type="Pfam" id="PF13589">
    <property type="entry name" value="HATPase_c_3"/>
    <property type="match status" value="1"/>
</dbReference>